<reference evidence="1" key="1">
    <citation type="submission" date="2019-09" db="EMBL/GenBank/DDBJ databases">
        <title>Draft genome information of white flower Hibiscus syriacus.</title>
        <authorList>
            <person name="Kim Y.-M."/>
        </authorList>
    </citation>
    <scope>NUCLEOTIDE SEQUENCE [LARGE SCALE GENOMIC DNA]</scope>
    <source>
        <strain evidence="1">YM2019G1</strain>
        <tissue evidence="1">Leaf</tissue>
    </source>
</reference>
<comment type="caution">
    <text evidence="1">The sequence shown here is derived from an EMBL/GenBank/DDBJ whole genome shotgun (WGS) entry which is preliminary data.</text>
</comment>
<accession>A0A6A3BTV0</accession>
<dbReference type="PANTHER" id="PTHR31210:SF38">
    <property type="entry name" value="LYSINE KETOGLUTARATE REDUCTASE TRANS-SPLICING RELATED 1"/>
    <property type="match status" value="1"/>
</dbReference>
<sequence length="334" mass="38517">MNLPSTLFPSINLSTQALFNAVNSFKAHMVVSAPSNKINRSMIWIPTNPKGAEGLPPGIVSPMSDIYPRRLWGKPNEDFGIAPKYLVAFTVGYTQKESVNAAVEKASPLSHYSRANIYTCMHYVTVILHLRFSENFTIVLFHYDGQTSEWDEFGWSRKAVHVSARKQSKWWYAKRFLHPDIVAPYDYIFIWDEDLGVQHFNAEENTEERPGWCTDSYSPPCAAFVEIRVTVFSRNAWRCVWHMIQNDLIHGWGLDFNMRRCVEQPPHEKIGVVDAQWIVHEGIATQGPGETGMTPVEKIRQRCKHEWVIFQNRMRNAEKEYYAELGVSPSNFTR</sequence>
<dbReference type="PANTHER" id="PTHR31210">
    <property type="entry name" value="OS06G0731900 PROTEIN"/>
    <property type="match status" value="1"/>
</dbReference>
<dbReference type="AlphaFoldDB" id="A0A6A3BTV0"/>
<dbReference type="InterPro" id="IPR007877">
    <property type="entry name" value="DUF707"/>
</dbReference>
<name>A0A6A3BTV0_HIBSY</name>
<organism evidence="1">
    <name type="scientific">Hibiscus syriacus</name>
    <name type="common">Rose of Sharon</name>
    <dbReference type="NCBI Taxonomy" id="106335"/>
    <lineage>
        <taxon>Eukaryota</taxon>
        <taxon>Viridiplantae</taxon>
        <taxon>Streptophyta</taxon>
        <taxon>Embryophyta</taxon>
        <taxon>Tracheophyta</taxon>
        <taxon>Spermatophyta</taxon>
        <taxon>Magnoliopsida</taxon>
        <taxon>eudicotyledons</taxon>
        <taxon>Gunneridae</taxon>
        <taxon>Pentapetalae</taxon>
        <taxon>rosids</taxon>
        <taxon>malvids</taxon>
        <taxon>Malvales</taxon>
        <taxon>Malvaceae</taxon>
        <taxon>Malvoideae</taxon>
        <taxon>Hibiscus</taxon>
    </lineage>
</organism>
<dbReference type="Pfam" id="PF05212">
    <property type="entry name" value="DUF707"/>
    <property type="match status" value="3"/>
</dbReference>
<evidence type="ECO:0000313" key="1">
    <source>
        <dbReference type="EMBL" id="KAE8720123.1"/>
    </source>
</evidence>
<dbReference type="EMBL" id="VEPZ02000775">
    <property type="protein sequence ID" value="KAE8720123.1"/>
    <property type="molecule type" value="Genomic_DNA"/>
</dbReference>
<proteinExistence type="predicted"/>
<protein>
    <submittedName>
        <fullName evidence="1">Uncharacterized protein</fullName>
    </submittedName>
</protein>
<gene>
    <name evidence="1" type="ORF">F3Y22_tig00109916pilonHSYRG00062</name>
</gene>